<protein>
    <submittedName>
        <fullName evidence="1">Uncharacterized protein</fullName>
    </submittedName>
</protein>
<dbReference type="EMBL" id="BK015670">
    <property type="protein sequence ID" value="DAE19264.1"/>
    <property type="molecule type" value="Genomic_DNA"/>
</dbReference>
<proteinExistence type="predicted"/>
<name>A0A8S5QJM1_9CAUD</name>
<sequence length="74" mass="8529">MKKEIEFEPALRQVISQTFIDTPAPRKTRYRIIRPDLNTLKNAEDNLSIVLCVSERKTRLELATPTLARLCSTN</sequence>
<evidence type="ECO:0000313" key="1">
    <source>
        <dbReference type="EMBL" id="DAE19264.1"/>
    </source>
</evidence>
<accession>A0A8S5QJM1</accession>
<organism evidence="1">
    <name type="scientific">Myoviridae sp. ct0e511</name>
    <dbReference type="NCBI Taxonomy" id="2825013"/>
    <lineage>
        <taxon>Viruses</taxon>
        <taxon>Duplodnaviria</taxon>
        <taxon>Heunggongvirae</taxon>
        <taxon>Uroviricota</taxon>
        <taxon>Caudoviricetes</taxon>
    </lineage>
</organism>
<reference evidence="1" key="1">
    <citation type="journal article" date="2021" name="Proc. Natl. Acad. Sci. U.S.A.">
        <title>A Catalog of Tens of Thousands of Viruses from Human Metagenomes Reveals Hidden Associations with Chronic Diseases.</title>
        <authorList>
            <person name="Tisza M.J."/>
            <person name="Buck C.B."/>
        </authorList>
    </citation>
    <scope>NUCLEOTIDE SEQUENCE</scope>
    <source>
        <strain evidence="1">Ct0e511</strain>
    </source>
</reference>